<dbReference type="Proteomes" id="UP000287502">
    <property type="component" value="Chromosome"/>
</dbReference>
<dbReference type="InterPro" id="IPR017896">
    <property type="entry name" value="4Fe4S_Fe-S-bd"/>
</dbReference>
<dbReference type="InterPro" id="IPR017900">
    <property type="entry name" value="4Fe4S_Fe_S_CS"/>
</dbReference>
<dbReference type="Gene3D" id="3.30.70.20">
    <property type="match status" value="2"/>
</dbReference>
<dbReference type="AlphaFoldDB" id="A0A410K0S2"/>
<evidence type="ECO:0000313" key="6">
    <source>
        <dbReference type="EMBL" id="QAR33973.1"/>
    </source>
</evidence>
<dbReference type="PANTHER" id="PTHR43177">
    <property type="entry name" value="PROTEIN NRFC"/>
    <property type="match status" value="1"/>
</dbReference>
<evidence type="ECO:0000256" key="3">
    <source>
        <dbReference type="ARBA" id="ARBA00023004"/>
    </source>
</evidence>
<protein>
    <submittedName>
        <fullName evidence="6">4Fe-4S dicluster domain-containing protein</fullName>
    </submittedName>
</protein>
<keyword evidence="2" id="KW-0479">Metal-binding</keyword>
<evidence type="ECO:0000259" key="5">
    <source>
        <dbReference type="PROSITE" id="PS51379"/>
    </source>
</evidence>
<organism evidence="6 7">
    <name type="scientific">Geovibrio thiophilus</name>
    <dbReference type="NCBI Taxonomy" id="139438"/>
    <lineage>
        <taxon>Bacteria</taxon>
        <taxon>Pseudomonadati</taxon>
        <taxon>Deferribacterota</taxon>
        <taxon>Deferribacteres</taxon>
        <taxon>Deferribacterales</taxon>
        <taxon>Geovibrionaceae</taxon>
        <taxon>Geovibrio</taxon>
    </lineage>
</organism>
<dbReference type="PROSITE" id="PS51379">
    <property type="entry name" value="4FE4S_FER_2"/>
    <property type="match status" value="3"/>
</dbReference>
<keyword evidence="3" id="KW-0408">Iron</keyword>
<keyword evidence="1" id="KW-0004">4Fe-4S</keyword>
<feature type="domain" description="4Fe-4S ferredoxin-type" evidence="5">
    <location>
        <begin position="88"/>
        <end position="117"/>
    </location>
</feature>
<dbReference type="CDD" id="cd10551">
    <property type="entry name" value="PsrB"/>
    <property type="match status" value="1"/>
</dbReference>
<accession>A0A410K0S2</accession>
<dbReference type="InterPro" id="IPR050954">
    <property type="entry name" value="ET_IronSulfur_Cluster-Binding"/>
</dbReference>
<dbReference type="EMBL" id="CP035108">
    <property type="protein sequence ID" value="QAR33973.1"/>
    <property type="molecule type" value="Genomic_DNA"/>
</dbReference>
<dbReference type="OrthoDB" id="9789030at2"/>
<evidence type="ECO:0000313" key="7">
    <source>
        <dbReference type="Proteomes" id="UP000287502"/>
    </source>
</evidence>
<dbReference type="Pfam" id="PF13247">
    <property type="entry name" value="Fer4_11"/>
    <property type="match status" value="1"/>
</dbReference>
<dbReference type="PANTHER" id="PTHR43177:SF3">
    <property type="entry name" value="PROTEIN NRFC HOMOLOG"/>
    <property type="match status" value="1"/>
</dbReference>
<dbReference type="PROSITE" id="PS00198">
    <property type="entry name" value="4FE4S_FER_1"/>
    <property type="match status" value="1"/>
</dbReference>
<feature type="domain" description="4Fe-4S ferredoxin-type" evidence="5">
    <location>
        <begin position="10"/>
        <end position="39"/>
    </location>
</feature>
<evidence type="ECO:0000256" key="2">
    <source>
        <dbReference type="ARBA" id="ARBA00022723"/>
    </source>
</evidence>
<reference evidence="6 7" key="1">
    <citation type="submission" date="2019-01" db="EMBL/GenBank/DDBJ databases">
        <title>Geovibrio thiophilus DSM 11263, complete genome.</title>
        <authorList>
            <person name="Spring S."/>
            <person name="Bunk B."/>
            <person name="Sproer C."/>
        </authorList>
    </citation>
    <scope>NUCLEOTIDE SEQUENCE [LARGE SCALE GENOMIC DNA]</scope>
    <source>
        <strain evidence="6 7">DSM 11263</strain>
    </source>
</reference>
<evidence type="ECO:0000256" key="1">
    <source>
        <dbReference type="ARBA" id="ARBA00022485"/>
    </source>
</evidence>
<sequence length="192" mass="21618">MYSADKTKKFAMAYIVDRCVDCKACMVACKAEWQIPDNDFRTHIDTGIAPAATERLSMHFLPHQCNHCDDAPCVTVCPTKASHKRADGVVDIDNRKCVGCRYCIPSCPYNARFFNNQLGVADKCTFCLPRIYDGLMPACVTTCPGRARVFGDINDPESEISKALKDAADNRYRVWTLRKDLGTEPNIYYIQK</sequence>
<dbReference type="RefSeq" id="WP_128467258.1">
    <property type="nucleotide sequence ID" value="NZ_CP035108.1"/>
</dbReference>
<feature type="domain" description="4Fe-4S ferredoxin-type" evidence="5">
    <location>
        <begin position="56"/>
        <end position="87"/>
    </location>
</feature>
<dbReference type="KEGG" id="gtl:EP073_11325"/>
<gene>
    <name evidence="6" type="ORF">EP073_11325</name>
</gene>
<dbReference type="GO" id="GO:0051539">
    <property type="term" value="F:4 iron, 4 sulfur cluster binding"/>
    <property type="evidence" value="ECO:0007669"/>
    <property type="project" value="UniProtKB-KW"/>
</dbReference>
<proteinExistence type="predicted"/>
<keyword evidence="7" id="KW-1185">Reference proteome</keyword>
<dbReference type="GO" id="GO:0046872">
    <property type="term" value="F:metal ion binding"/>
    <property type="evidence" value="ECO:0007669"/>
    <property type="project" value="UniProtKB-KW"/>
</dbReference>
<dbReference type="SUPFAM" id="SSF54862">
    <property type="entry name" value="4Fe-4S ferredoxins"/>
    <property type="match status" value="1"/>
</dbReference>
<name>A0A410K0S2_9BACT</name>
<keyword evidence="4" id="KW-0411">Iron-sulfur</keyword>
<evidence type="ECO:0000256" key="4">
    <source>
        <dbReference type="ARBA" id="ARBA00023014"/>
    </source>
</evidence>